<dbReference type="InterPro" id="IPR000872">
    <property type="entry name" value="Tafazzin"/>
</dbReference>
<dbReference type="GO" id="GO:0016746">
    <property type="term" value="F:acyltransferase activity"/>
    <property type="evidence" value="ECO:0007669"/>
    <property type="project" value="UniProtKB-KW"/>
</dbReference>
<evidence type="ECO:0000256" key="8">
    <source>
        <dbReference type="ARBA" id="ARBA00023136"/>
    </source>
</evidence>
<evidence type="ECO:0000256" key="5">
    <source>
        <dbReference type="ARBA" id="ARBA00022792"/>
    </source>
</evidence>
<dbReference type="SUPFAM" id="SSF69593">
    <property type="entry name" value="Glycerol-3-phosphate (1)-acyltransferase"/>
    <property type="match status" value="1"/>
</dbReference>
<evidence type="ECO:0000256" key="3">
    <source>
        <dbReference type="ARBA" id="ARBA00022679"/>
    </source>
</evidence>
<evidence type="ECO:0000259" key="14">
    <source>
        <dbReference type="SMART" id="SM00563"/>
    </source>
</evidence>
<comment type="subcellular location">
    <subcellularLocation>
        <location evidence="1">Mitochondrion inner membrane</location>
        <topology evidence="1">Peripheral membrane protein</topology>
        <orientation evidence="1">Intermembrane side</orientation>
    </subcellularLocation>
    <subcellularLocation>
        <location evidence="10">Mitochondrion outer membrane</location>
        <topology evidence="10">Peripheral membrane protein</topology>
        <orientation evidence="10">Intermembrane side</orientation>
    </subcellularLocation>
</comment>
<feature type="compositionally biased region" description="Low complexity" evidence="13">
    <location>
        <begin position="166"/>
        <end position="184"/>
    </location>
</feature>
<evidence type="ECO:0000313" key="16">
    <source>
        <dbReference type="Proteomes" id="UP001642405"/>
    </source>
</evidence>
<evidence type="ECO:0000313" key="15">
    <source>
        <dbReference type="EMBL" id="CAK7213368.1"/>
    </source>
</evidence>
<evidence type="ECO:0000256" key="4">
    <source>
        <dbReference type="ARBA" id="ARBA00022787"/>
    </source>
</evidence>
<sequence>MSVAKAQLQKPGALWRAASTFFMASTGMICRSFLYGFNNVEVVGLDNFLRLLDARKDVAARQRGLITVSNHISVLDDPLVWGVLPFKYAKDHRNLRWGLGSHDICYKNSAAGHFFCSGQTLPTHRLRHSPWGGLFQPTMNQAVRLLSAQPLPADHSKLGAPAIEDLSSPLSPSPSSSSSSSSSSTTLASWETAPLPPAETKASKAPVKHVFASSFSPSLYYSTDDVDRWPAPSAFASNRHAWVHIFPEGLVHQKDDRGLRYFKWGVARLILESEPTPDIVPMFIDGLDRIMHEERTFPRFLPRIGQKVRIVFGESLEPATFADLRDRWQQLVARSRRSSSKGNGGNGGNEVEKEIDLKYGPEAQQLRKETAHRMREEILKLRRRYGYPEEDPSLGLAETWADEPNKKQYRSQVDDSMVYRD</sequence>
<feature type="region of interest" description="Disordered" evidence="13">
    <location>
        <begin position="162"/>
        <end position="191"/>
    </location>
</feature>
<evidence type="ECO:0000256" key="13">
    <source>
        <dbReference type="SAM" id="MobiDB-lite"/>
    </source>
</evidence>
<evidence type="ECO:0000256" key="1">
    <source>
        <dbReference type="ARBA" id="ARBA00004137"/>
    </source>
</evidence>
<keyword evidence="4" id="KW-1000">Mitochondrion outer membrane</keyword>
<evidence type="ECO:0000256" key="7">
    <source>
        <dbReference type="ARBA" id="ARBA00023128"/>
    </source>
</evidence>
<proteinExistence type="inferred from homology"/>
<dbReference type="EMBL" id="CAWUHB010000006">
    <property type="protein sequence ID" value="CAK7213368.1"/>
    <property type="molecule type" value="Genomic_DNA"/>
</dbReference>
<keyword evidence="3" id="KW-0808">Transferase</keyword>
<feature type="domain" description="Phospholipid/glycerol acyltransferase" evidence="14">
    <location>
        <begin position="65"/>
        <end position="287"/>
    </location>
</feature>
<feature type="region of interest" description="Disordered" evidence="13">
    <location>
        <begin position="334"/>
        <end position="371"/>
    </location>
</feature>
<keyword evidence="6" id="KW-0443">Lipid metabolism</keyword>
<accession>A0ABP0B1I5</accession>
<dbReference type="CDD" id="cd07989">
    <property type="entry name" value="LPLAT_AGPAT-like"/>
    <property type="match status" value="1"/>
</dbReference>
<comment type="similarity">
    <text evidence="2 12">Belongs to the taffazin family.</text>
</comment>
<dbReference type="InterPro" id="IPR002123">
    <property type="entry name" value="Plipid/glycerol_acylTrfase"/>
</dbReference>
<keyword evidence="8" id="KW-0472">Membrane</keyword>
<keyword evidence="5" id="KW-0999">Mitochondrion inner membrane</keyword>
<gene>
    <name evidence="15" type="primary">TAZ1</name>
    <name evidence="15" type="ORF">SCUCBS95973_001780</name>
</gene>
<reference evidence="15 16" key="1">
    <citation type="submission" date="2024-01" db="EMBL/GenBank/DDBJ databases">
        <authorList>
            <person name="Allen C."/>
            <person name="Tagirdzhanova G."/>
        </authorList>
    </citation>
    <scope>NUCLEOTIDE SEQUENCE [LARGE SCALE GENOMIC DNA]</scope>
</reference>
<evidence type="ECO:0000256" key="12">
    <source>
        <dbReference type="RuleBase" id="RU365062"/>
    </source>
</evidence>
<keyword evidence="16" id="KW-1185">Reference proteome</keyword>
<name>A0ABP0B1I5_9PEZI</name>
<protein>
    <recommendedName>
        <fullName evidence="12">Tafazzin family protein</fullName>
    </recommendedName>
</protein>
<evidence type="ECO:0000256" key="2">
    <source>
        <dbReference type="ARBA" id="ARBA00010524"/>
    </source>
</evidence>
<dbReference type="Proteomes" id="UP001642405">
    <property type="component" value="Unassembled WGS sequence"/>
</dbReference>
<comment type="caution">
    <text evidence="15">The sequence shown here is derived from an EMBL/GenBank/DDBJ whole genome shotgun (WGS) entry which is preliminary data.</text>
</comment>
<keyword evidence="9 15" id="KW-0012">Acyltransferase</keyword>
<keyword evidence="7" id="KW-0496">Mitochondrion</keyword>
<dbReference type="PANTHER" id="PTHR12497:SF0">
    <property type="entry name" value="TAFAZZIN"/>
    <property type="match status" value="1"/>
</dbReference>
<evidence type="ECO:0000256" key="9">
    <source>
        <dbReference type="ARBA" id="ARBA00023315"/>
    </source>
</evidence>
<organism evidence="15 16">
    <name type="scientific">Sporothrix curviconia</name>
    <dbReference type="NCBI Taxonomy" id="1260050"/>
    <lineage>
        <taxon>Eukaryota</taxon>
        <taxon>Fungi</taxon>
        <taxon>Dikarya</taxon>
        <taxon>Ascomycota</taxon>
        <taxon>Pezizomycotina</taxon>
        <taxon>Sordariomycetes</taxon>
        <taxon>Sordariomycetidae</taxon>
        <taxon>Ophiostomatales</taxon>
        <taxon>Ophiostomataceae</taxon>
        <taxon>Sporothrix</taxon>
    </lineage>
</organism>
<evidence type="ECO:0000256" key="10">
    <source>
        <dbReference type="ARBA" id="ARBA00024323"/>
    </source>
</evidence>
<dbReference type="PANTHER" id="PTHR12497">
    <property type="entry name" value="TAZ PROTEIN TAFAZZIN"/>
    <property type="match status" value="1"/>
</dbReference>
<dbReference type="PRINTS" id="PR00979">
    <property type="entry name" value="TAFAZZIN"/>
</dbReference>
<comment type="catalytic activity">
    <reaction evidence="11">
        <text>1'-[1,2-diacyl-sn-glycero-3-phospho],3'-[1-acyl-sn-glycero-3-phospho]-glycerol + a 1,2-diacyl-sn-glycero-3-phosphocholine = a cardiolipin + a 1-acyl-sn-glycero-3-phosphocholine</text>
        <dbReference type="Rhea" id="RHEA:33731"/>
        <dbReference type="ChEBI" id="CHEBI:57643"/>
        <dbReference type="ChEBI" id="CHEBI:58168"/>
        <dbReference type="ChEBI" id="CHEBI:62237"/>
        <dbReference type="ChEBI" id="CHEBI:64743"/>
    </reaction>
    <physiologicalReaction direction="left-to-right" evidence="11">
        <dbReference type="Rhea" id="RHEA:33732"/>
    </physiologicalReaction>
    <physiologicalReaction direction="right-to-left" evidence="11">
        <dbReference type="Rhea" id="RHEA:33733"/>
    </physiologicalReaction>
</comment>
<evidence type="ECO:0000256" key="6">
    <source>
        <dbReference type="ARBA" id="ARBA00023098"/>
    </source>
</evidence>
<feature type="compositionally biased region" description="Basic and acidic residues" evidence="13">
    <location>
        <begin position="350"/>
        <end position="371"/>
    </location>
</feature>
<feature type="region of interest" description="Disordered" evidence="13">
    <location>
        <begin position="388"/>
        <end position="421"/>
    </location>
</feature>
<dbReference type="SMART" id="SM00563">
    <property type="entry name" value="PlsC"/>
    <property type="match status" value="1"/>
</dbReference>
<evidence type="ECO:0000256" key="11">
    <source>
        <dbReference type="ARBA" id="ARBA00047906"/>
    </source>
</evidence>